<dbReference type="SUPFAM" id="SSF53850">
    <property type="entry name" value="Periplasmic binding protein-like II"/>
    <property type="match status" value="1"/>
</dbReference>
<evidence type="ECO:0000256" key="4">
    <source>
        <dbReference type="SAM" id="SignalP"/>
    </source>
</evidence>
<reference evidence="6 7" key="1">
    <citation type="submission" date="2020-02" db="EMBL/GenBank/DDBJ databases">
        <title>Sequencing the genomes of 1000 actinobacteria strains.</title>
        <authorList>
            <person name="Klenk H.-P."/>
        </authorList>
    </citation>
    <scope>NUCLEOTIDE SEQUENCE [LARGE SCALE GENOMIC DNA]</scope>
    <source>
        <strain evidence="6 7">DSM 27960</strain>
    </source>
</reference>
<dbReference type="CDD" id="cd08492">
    <property type="entry name" value="PBP2_NikA_DppA_OppA_like_15"/>
    <property type="match status" value="1"/>
</dbReference>
<evidence type="ECO:0000313" key="7">
    <source>
        <dbReference type="Proteomes" id="UP000541033"/>
    </source>
</evidence>
<evidence type="ECO:0000256" key="1">
    <source>
        <dbReference type="ARBA" id="ARBA00005695"/>
    </source>
</evidence>
<accession>A0A7X5R3C9</accession>
<feature type="domain" description="Solute-binding protein family 5" evidence="5">
    <location>
        <begin position="81"/>
        <end position="440"/>
    </location>
</feature>
<dbReference type="InterPro" id="IPR039424">
    <property type="entry name" value="SBP_5"/>
</dbReference>
<organism evidence="6 7">
    <name type="scientific">Lysinibacter cavernae</name>
    <dbReference type="NCBI Taxonomy" id="1640652"/>
    <lineage>
        <taxon>Bacteria</taxon>
        <taxon>Bacillati</taxon>
        <taxon>Actinomycetota</taxon>
        <taxon>Actinomycetes</taxon>
        <taxon>Micrococcales</taxon>
        <taxon>Microbacteriaceae</taxon>
        <taxon>Lysinibacter</taxon>
    </lineage>
</organism>
<dbReference type="EMBL" id="JAAMOX010000002">
    <property type="protein sequence ID" value="NIH54871.1"/>
    <property type="molecule type" value="Genomic_DNA"/>
</dbReference>
<proteinExistence type="inferred from homology"/>
<dbReference type="GO" id="GO:0043190">
    <property type="term" value="C:ATP-binding cassette (ABC) transporter complex"/>
    <property type="evidence" value="ECO:0007669"/>
    <property type="project" value="InterPro"/>
</dbReference>
<comment type="similarity">
    <text evidence="1">Belongs to the bacterial solute-binding protein 5 family.</text>
</comment>
<feature type="signal peptide" evidence="4">
    <location>
        <begin position="1"/>
        <end position="31"/>
    </location>
</feature>
<dbReference type="AlphaFoldDB" id="A0A7X5R3C9"/>
<evidence type="ECO:0000256" key="2">
    <source>
        <dbReference type="ARBA" id="ARBA00022448"/>
    </source>
</evidence>
<comment type="caution">
    <text evidence="6">The sequence shown here is derived from an EMBL/GenBank/DDBJ whole genome shotgun (WGS) entry which is preliminary data.</text>
</comment>
<evidence type="ECO:0000259" key="5">
    <source>
        <dbReference type="Pfam" id="PF00496"/>
    </source>
</evidence>
<keyword evidence="2" id="KW-0813">Transport</keyword>
<sequence>MNAIKKRSTPWWVTSVSVIASVGLLTSCASGGDAEGKTDVVFAVKDDPVCLDPQQVTITTALNIGRQVVDSLLDQDAETGELVPWLAETWKTNDDLTSFTFTLRDDVTFSDDTKLTADVVKANFDALNALGADASLASQYLAGYESTEVVDDSTVTVNFSQPNAQFLQGSSTITLGLVGEATTKLSAEDRCQTVVGSGPFTVDSYVPNDSAVLAKREGYDWASKLRNHTGEALVETITFAITPENSVRTGGLQSGEFDIIQDLPAADEERFGTDDYTIYARANPGVPTSLIPNTERPIVADEAVRKAILQGTDRTEINDLTGSSLVEPASSALSSATPGYVSQADKMKYNEDAAAKTLEDAGWTLGSDGIREKDGQKLSVSVTAFYGQDVLEAAQIQLKKIGVDLKLNIVTAGDFFGVVASKDYDFLSASLTRTDPDVLRVLFSPESSAAWGIVDDAALESMLQEQARTADETARNAIIADIQSSLIEHAYLVPLLEVAQVHASTANVKGLEFDSSSRLVMYDVAVDAK</sequence>
<dbReference type="PROSITE" id="PS51257">
    <property type="entry name" value="PROKAR_LIPOPROTEIN"/>
    <property type="match status" value="1"/>
</dbReference>
<protein>
    <submittedName>
        <fullName evidence="6">Peptide/nickel transport system substrate-binding protein</fullName>
    </submittedName>
</protein>
<evidence type="ECO:0000313" key="6">
    <source>
        <dbReference type="EMBL" id="NIH54871.1"/>
    </source>
</evidence>
<keyword evidence="3 4" id="KW-0732">Signal</keyword>
<keyword evidence="7" id="KW-1185">Reference proteome</keyword>
<dbReference type="Proteomes" id="UP000541033">
    <property type="component" value="Unassembled WGS sequence"/>
</dbReference>
<dbReference type="RefSeq" id="WP_167151473.1">
    <property type="nucleotide sequence ID" value="NZ_JAAMOX010000002.1"/>
</dbReference>
<dbReference type="InterPro" id="IPR030678">
    <property type="entry name" value="Peptide/Ni-bd"/>
</dbReference>
<dbReference type="PANTHER" id="PTHR30290">
    <property type="entry name" value="PERIPLASMIC BINDING COMPONENT OF ABC TRANSPORTER"/>
    <property type="match status" value="1"/>
</dbReference>
<evidence type="ECO:0000256" key="3">
    <source>
        <dbReference type="ARBA" id="ARBA00022729"/>
    </source>
</evidence>
<dbReference type="GO" id="GO:0042597">
    <property type="term" value="C:periplasmic space"/>
    <property type="evidence" value="ECO:0007669"/>
    <property type="project" value="UniProtKB-ARBA"/>
</dbReference>
<dbReference type="GO" id="GO:0015833">
    <property type="term" value="P:peptide transport"/>
    <property type="evidence" value="ECO:0007669"/>
    <property type="project" value="TreeGrafter"/>
</dbReference>
<dbReference type="Pfam" id="PF00496">
    <property type="entry name" value="SBP_bac_5"/>
    <property type="match status" value="1"/>
</dbReference>
<name>A0A7X5R3C9_9MICO</name>
<dbReference type="GO" id="GO:1904680">
    <property type="term" value="F:peptide transmembrane transporter activity"/>
    <property type="evidence" value="ECO:0007669"/>
    <property type="project" value="TreeGrafter"/>
</dbReference>
<dbReference type="Gene3D" id="3.40.190.10">
    <property type="entry name" value="Periplasmic binding protein-like II"/>
    <property type="match status" value="1"/>
</dbReference>
<feature type="chain" id="PRO_5039632430" evidence="4">
    <location>
        <begin position="32"/>
        <end position="529"/>
    </location>
</feature>
<dbReference type="PANTHER" id="PTHR30290:SF9">
    <property type="entry name" value="OLIGOPEPTIDE-BINDING PROTEIN APPA"/>
    <property type="match status" value="1"/>
</dbReference>
<dbReference type="PIRSF" id="PIRSF002741">
    <property type="entry name" value="MppA"/>
    <property type="match status" value="1"/>
</dbReference>
<gene>
    <name evidence="6" type="ORF">FHX76_002767</name>
</gene>
<dbReference type="Gene3D" id="3.10.105.10">
    <property type="entry name" value="Dipeptide-binding Protein, Domain 3"/>
    <property type="match status" value="1"/>
</dbReference>
<dbReference type="InterPro" id="IPR000914">
    <property type="entry name" value="SBP_5_dom"/>
</dbReference>